<feature type="active site" description="Proton acceptor" evidence="8">
    <location>
        <position position="19"/>
    </location>
</feature>
<sequence length="185" mass="20368">MYLIVGLGNPGDKYSSTRHNIGFRVVYNLAGDFDITGTRHKLKAILAKGQIKNKRVILAQPQTYMNKSGESVKLILDYFKVPLNKVIVIYDDMDLPTGKIRIKTAGSPGGHNGLRSIINCLGTNKIPRIRVGIGRPPEGMATTNYVLGYFSKDEDKLINEAIKNISGAIPIIITDGFEAAMNKYN</sequence>
<evidence type="ECO:0000256" key="4">
    <source>
        <dbReference type="ARBA" id="ARBA00022884"/>
    </source>
</evidence>
<feature type="binding site" evidence="8">
    <location>
        <position position="66"/>
    </location>
    <ligand>
        <name>tRNA</name>
        <dbReference type="ChEBI" id="CHEBI:17843"/>
    </ligand>
</feature>
<dbReference type="EMBL" id="CP046640">
    <property type="protein sequence ID" value="QTL99433.1"/>
    <property type="molecule type" value="Genomic_DNA"/>
</dbReference>
<dbReference type="GO" id="GO:0006515">
    <property type="term" value="P:protein quality control for misfolded or incompletely synthesized proteins"/>
    <property type="evidence" value="ECO:0007669"/>
    <property type="project" value="UniProtKB-UniRule"/>
</dbReference>
<feature type="binding site" evidence="8">
    <location>
        <position position="112"/>
    </location>
    <ligand>
        <name>tRNA</name>
        <dbReference type="ChEBI" id="CHEBI:17843"/>
    </ligand>
</feature>
<dbReference type="PANTHER" id="PTHR17224:SF1">
    <property type="entry name" value="PEPTIDYL-TRNA HYDROLASE"/>
    <property type="match status" value="1"/>
</dbReference>
<comment type="catalytic activity">
    <reaction evidence="6 8">
        <text>an N-acyl-L-alpha-aminoacyl-tRNA + H2O = an N-acyl-L-amino acid + a tRNA + H(+)</text>
        <dbReference type="Rhea" id="RHEA:54448"/>
        <dbReference type="Rhea" id="RHEA-COMP:10123"/>
        <dbReference type="Rhea" id="RHEA-COMP:13883"/>
        <dbReference type="ChEBI" id="CHEBI:15377"/>
        <dbReference type="ChEBI" id="CHEBI:15378"/>
        <dbReference type="ChEBI" id="CHEBI:59874"/>
        <dbReference type="ChEBI" id="CHEBI:78442"/>
        <dbReference type="ChEBI" id="CHEBI:138191"/>
        <dbReference type="EC" id="3.1.1.29"/>
    </reaction>
</comment>
<dbReference type="Gene3D" id="3.40.50.1470">
    <property type="entry name" value="Peptidyl-tRNA hydrolase"/>
    <property type="match status" value="1"/>
</dbReference>
<gene>
    <name evidence="8" type="primary">pth</name>
    <name evidence="9" type="ORF">GM661_16520</name>
</gene>
<dbReference type="GO" id="GO:0000049">
    <property type="term" value="F:tRNA binding"/>
    <property type="evidence" value="ECO:0007669"/>
    <property type="project" value="UniProtKB-UniRule"/>
</dbReference>
<dbReference type="InterPro" id="IPR036416">
    <property type="entry name" value="Pept_tRNA_hydro_sf"/>
</dbReference>
<keyword evidence="10" id="KW-1185">Reference proteome</keyword>
<dbReference type="NCBIfam" id="TIGR00447">
    <property type="entry name" value="pth"/>
    <property type="match status" value="1"/>
</dbReference>
<feature type="binding site" evidence="8">
    <location>
        <position position="14"/>
    </location>
    <ligand>
        <name>tRNA</name>
        <dbReference type="ChEBI" id="CHEBI:17843"/>
    </ligand>
</feature>
<evidence type="ECO:0000313" key="9">
    <source>
        <dbReference type="EMBL" id="QTL99433.1"/>
    </source>
</evidence>
<keyword evidence="8" id="KW-0963">Cytoplasm</keyword>
<feature type="binding site" evidence="8">
    <location>
        <position position="64"/>
    </location>
    <ligand>
        <name>tRNA</name>
        <dbReference type="ChEBI" id="CHEBI:17843"/>
    </ligand>
</feature>
<dbReference type="Proteomes" id="UP000665020">
    <property type="component" value="Chromosome"/>
</dbReference>
<dbReference type="RefSeq" id="WP_125986282.1">
    <property type="nucleotide sequence ID" value="NZ_CP046640.1"/>
</dbReference>
<evidence type="ECO:0000256" key="5">
    <source>
        <dbReference type="ARBA" id="ARBA00038063"/>
    </source>
</evidence>
<accession>A0A8A7KC46</accession>
<evidence type="ECO:0000256" key="2">
    <source>
        <dbReference type="ARBA" id="ARBA00022555"/>
    </source>
</evidence>
<evidence type="ECO:0000256" key="8">
    <source>
        <dbReference type="HAMAP-Rule" id="MF_00083"/>
    </source>
</evidence>
<dbReference type="PANTHER" id="PTHR17224">
    <property type="entry name" value="PEPTIDYL-TRNA HYDROLASE"/>
    <property type="match status" value="1"/>
</dbReference>
<dbReference type="HAMAP" id="MF_00083">
    <property type="entry name" value="Pept_tRNA_hydro_bact"/>
    <property type="match status" value="1"/>
</dbReference>
<feature type="site" description="Stabilizes the basic form of H active site to accept a proton" evidence="8">
    <location>
        <position position="91"/>
    </location>
</feature>
<dbReference type="GO" id="GO:0072344">
    <property type="term" value="P:rescue of stalled ribosome"/>
    <property type="evidence" value="ECO:0007669"/>
    <property type="project" value="UniProtKB-UniRule"/>
</dbReference>
<keyword evidence="4 8" id="KW-0694">RNA-binding</keyword>
<evidence type="ECO:0000256" key="6">
    <source>
        <dbReference type="ARBA" id="ARBA00048707"/>
    </source>
</evidence>
<name>A0A8A7KC46_9FIRM</name>
<dbReference type="GO" id="GO:0004045">
    <property type="term" value="F:peptidyl-tRNA hydrolase activity"/>
    <property type="evidence" value="ECO:0007669"/>
    <property type="project" value="UniProtKB-UniRule"/>
</dbReference>
<comment type="subunit">
    <text evidence="8">Monomer.</text>
</comment>
<dbReference type="PROSITE" id="PS01196">
    <property type="entry name" value="PEPT_TRNA_HYDROL_2"/>
    <property type="match status" value="1"/>
</dbReference>
<reference evidence="9" key="1">
    <citation type="submission" date="2019-12" db="EMBL/GenBank/DDBJ databases">
        <authorList>
            <person name="zhang j."/>
            <person name="sun C.M."/>
        </authorList>
    </citation>
    <scope>NUCLEOTIDE SEQUENCE</scope>
    <source>
        <strain evidence="9">NS-1</strain>
    </source>
</reference>
<evidence type="ECO:0000256" key="3">
    <source>
        <dbReference type="ARBA" id="ARBA00022801"/>
    </source>
</evidence>
<dbReference type="Pfam" id="PF01195">
    <property type="entry name" value="Pept_tRNA_hydro"/>
    <property type="match status" value="1"/>
</dbReference>
<dbReference type="GO" id="GO:0005737">
    <property type="term" value="C:cytoplasm"/>
    <property type="evidence" value="ECO:0007669"/>
    <property type="project" value="UniProtKB-SubCell"/>
</dbReference>
<feature type="site" description="Discriminates between blocked and unblocked aminoacyl-tRNA" evidence="8">
    <location>
        <position position="9"/>
    </location>
</feature>
<proteinExistence type="inferred from homology"/>
<evidence type="ECO:0000256" key="7">
    <source>
        <dbReference type="ARBA" id="ARBA00050038"/>
    </source>
</evidence>
<dbReference type="InterPro" id="IPR001328">
    <property type="entry name" value="Pept_tRNA_hydro"/>
</dbReference>
<comment type="function">
    <text evidence="8">Hydrolyzes ribosome-free peptidyl-tRNAs (with 1 or more amino acids incorporated), which drop off the ribosome during protein synthesis, or as a result of ribosome stalling.</text>
</comment>
<evidence type="ECO:0000313" key="10">
    <source>
        <dbReference type="Proteomes" id="UP000665020"/>
    </source>
</evidence>
<dbReference type="SUPFAM" id="SSF53178">
    <property type="entry name" value="Peptidyl-tRNA hydrolase-like"/>
    <property type="match status" value="1"/>
</dbReference>
<keyword evidence="2 8" id="KW-0820">tRNA-binding</keyword>
<dbReference type="FunFam" id="3.40.50.1470:FF:000001">
    <property type="entry name" value="Peptidyl-tRNA hydrolase"/>
    <property type="match status" value="1"/>
</dbReference>
<comment type="subcellular location">
    <subcellularLocation>
        <location evidence="8">Cytoplasm</location>
    </subcellularLocation>
</comment>
<keyword evidence="3 8" id="KW-0378">Hydrolase</keyword>
<dbReference type="InterPro" id="IPR018171">
    <property type="entry name" value="Pept_tRNA_hydro_CS"/>
</dbReference>
<dbReference type="AlphaFoldDB" id="A0A8A7KC46"/>
<evidence type="ECO:0000256" key="1">
    <source>
        <dbReference type="ARBA" id="ARBA00013260"/>
    </source>
</evidence>
<comment type="similarity">
    <text evidence="5 8">Belongs to the PTH family.</text>
</comment>
<organism evidence="9 10">
    <name type="scientific">Iocasia fonsfrigidae</name>
    <dbReference type="NCBI Taxonomy" id="2682810"/>
    <lineage>
        <taxon>Bacteria</taxon>
        <taxon>Bacillati</taxon>
        <taxon>Bacillota</taxon>
        <taxon>Clostridia</taxon>
        <taxon>Halanaerobiales</taxon>
        <taxon>Halanaerobiaceae</taxon>
        <taxon>Iocasia</taxon>
    </lineage>
</organism>
<dbReference type="CDD" id="cd00462">
    <property type="entry name" value="PTH"/>
    <property type="match status" value="1"/>
</dbReference>
<dbReference type="EC" id="3.1.1.29" evidence="1 8"/>
<comment type="function">
    <text evidence="8">Catalyzes the release of premature peptidyl moieties from peptidyl-tRNA molecules trapped in stalled 50S ribosomal subunits, and thus maintains levels of free tRNAs and 50S ribosomes.</text>
</comment>
<protein>
    <recommendedName>
        <fullName evidence="7 8">Peptidyl-tRNA hydrolase</fullName>
        <shortName evidence="8">Pth</shortName>
        <ecNumber evidence="1 8">3.1.1.29</ecNumber>
    </recommendedName>
</protein>
<dbReference type="KEGG" id="ifn:GM661_16520"/>